<protein>
    <submittedName>
        <fullName evidence="1">Uncharacterized protein</fullName>
    </submittedName>
</protein>
<dbReference type="STRING" id="1220578.FPE01S_01_13480"/>
<sequence>MDYLKGPEIADPVTSHYKGKKKQPITVTVVDNFRVVRVTFFLYAADRTLLEQGPAKKEILGNDWTYWTKVANLKLRGTMLRIEAEDLPGNRTVLQTKL</sequence>
<dbReference type="AlphaFoldDB" id="A0A0E9MXJ4"/>
<dbReference type="OrthoDB" id="880927at2"/>
<proteinExistence type="predicted"/>
<dbReference type="Proteomes" id="UP000033121">
    <property type="component" value="Unassembled WGS sequence"/>
</dbReference>
<dbReference type="EMBL" id="BBWV01000001">
    <property type="protein sequence ID" value="GAO42334.1"/>
    <property type="molecule type" value="Genomic_DNA"/>
</dbReference>
<evidence type="ECO:0000313" key="2">
    <source>
        <dbReference type="Proteomes" id="UP000033121"/>
    </source>
</evidence>
<evidence type="ECO:0000313" key="1">
    <source>
        <dbReference type="EMBL" id="GAO42334.1"/>
    </source>
</evidence>
<gene>
    <name evidence="1" type="ORF">FPE01S_01_13480</name>
</gene>
<keyword evidence="2" id="KW-1185">Reference proteome</keyword>
<reference evidence="1 2" key="1">
    <citation type="submission" date="2015-04" db="EMBL/GenBank/DDBJ databases">
        <title>Whole genome shotgun sequence of Flavihumibacter petaseus NBRC 106054.</title>
        <authorList>
            <person name="Miyazawa S."/>
            <person name="Hosoyama A."/>
            <person name="Hashimoto M."/>
            <person name="Noguchi M."/>
            <person name="Tsuchikane K."/>
            <person name="Ohji S."/>
            <person name="Yamazoe A."/>
            <person name="Ichikawa N."/>
            <person name="Kimura A."/>
            <person name="Fujita N."/>
        </authorList>
    </citation>
    <scope>NUCLEOTIDE SEQUENCE [LARGE SCALE GENOMIC DNA]</scope>
    <source>
        <strain evidence="1 2">NBRC 106054</strain>
    </source>
</reference>
<comment type="caution">
    <text evidence="1">The sequence shown here is derived from an EMBL/GenBank/DDBJ whole genome shotgun (WGS) entry which is preliminary data.</text>
</comment>
<name>A0A0E9MXJ4_9BACT</name>
<dbReference type="RefSeq" id="WP_046368047.1">
    <property type="nucleotide sequence ID" value="NZ_BBWV01000001.1"/>
</dbReference>
<organism evidence="1 2">
    <name type="scientific">Flavihumibacter petaseus NBRC 106054</name>
    <dbReference type="NCBI Taxonomy" id="1220578"/>
    <lineage>
        <taxon>Bacteria</taxon>
        <taxon>Pseudomonadati</taxon>
        <taxon>Bacteroidota</taxon>
        <taxon>Chitinophagia</taxon>
        <taxon>Chitinophagales</taxon>
        <taxon>Chitinophagaceae</taxon>
        <taxon>Flavihumibacter</taxon>
    </lineage>
</organism>
<accession>A0A0E9MXJ4</accession>